<dbReference type="AlphaFoldDB" id="A0A1H6FWC3"/>
<evidence type="ECO:0000313" key="2">
    <source>
        <dbReference type="EMBL" id="SEH14065.1"/>
    </source>
</evidence>
<protein>
    <recommendedName>
        <fullName evidence="4">DUF1844 domain-containing protein</fullName>
    </recommendedName>
</protein>
<dbReference type="RefSeq" id="WP_093117783.1">
    <property type="nucleotide sequence ID" value="NZ_FNWJ01000002.1"/>
</dbReference>
<evidence type="ECO:0000313" key="3">
    <source>
        <dbReference type="Proteomes" id="UP000222056"/>
    </source>
</evidence>
<dbReference type="Proteomes" id="UP000222056">
    <property type="component" value="Unassembled WGS sequence"/>
</dbReference>
<feature type="region of interest" description="Disordered" evidence="1">
    <location>
        <begin position="88"/>
        <end position="115"/>
    </location>
</feature>
<dbReference type="EMBL" id="FNWJ01000002">
    <property type="protein sequence ID" value="SEH14065.1"/>
    <property type="molecule type" value="Genomic_DNA"/>
</dbReference>
<gene>
    <name evidence="2" type="ORF">SAMN02745716_1482</name>
</gene>
<dbReference type="STRING" id="29539.SAMN02745716_1482"/>
<feature type="region of interest" description="Disordered" evidence="1">
    <location>
        <begin position="1"/>
        <end position="21"/>
    </location>
</feature>
<reference evidence="3" key="1">
    <citation type="submission" date="2016-10" db="EMBL/GenBank/DDBJ databases">
        <authorList>
            <person name="Varghese N."/>
            <person name="Submissions S."/>
        </authorList>
    </citation>
    <scope>NUCLEOTIDE SEQUENCE [LARGE SCALE GENOMIC DNA]</scope>
    <source>
        <strain evidence="3">ATCC 35263</strain>
    </source>
</reference>
<dbReference type="OrthoDB" id="8481050at2"/>
<keyword evidence="3" id="KW-1185">Reference proteome</keyword>
<evidence type="ECO:0008006" key="4">
    <source>
        <dbReference type="Google" id="ProtNLM"/>
    </source>
</evidence>
<organism evidence="2 3">
    <name type="scientific">Thermoleophilum album</name>
    <dbReference type="NCBI Taxonomy" id="29539"/>
    <lineage>
        <taxon>Bacteria</taxon>
        <taxon>Bacillati</taxon>
        <taxon>Actinomycetota</taxon>
        <taxon>Thermoleophilia</taxon>
        <taxon>Thermoleophilales</taxon>
        <taxon>Thermoleophilaceae</taxon>
        <taxon>Thermoleophilum</taxon>
    </lineage>
</organism>
<evidence type="ECO:0000256" key="1">
    <source>
        <dbReference type="SAM" id="MobiDB-lite"/>
    </source>
</evidence>
<feature type="compositionally biased region" description="Basic and acidic residues" evidence="1">
    <location>
        <begin position="93"/>
        <end position="103"/>
    </location>
</feature>
<sequence length="115" mass="12175">MSDAQSSAESARREAPRPPAYDELVVQCTTAFVNLAALRVAAGEHRDLGEARKAIDLARALLEHCPEQAVRPLRDALSSVQLSYARAVTEGGAQHEKGPEAGREQAPGEATGGDQ</sequence>
<name>A0A1H6FWC3_THEAL</name>
<accession>A0A1H6FWC3</accession>
<proteinExistence type="predicted"/>